<name>A0A1C8FMG0_9PSED</name>
<dbReference type="EMBL" id="KT795300">
    <property type="protein sequence ID" value="AMN88681.1"/>
    <property type="molecule type" value="Genomic_DNA"/>
</dbReference>
<reference evidence="1" key="1">
    <citation type="journal article" date="2016" name="Science">
        <title>A selective insecticidal protein from Pseudomonas for controlling corn rootworms.</title>
        <authorList>
            <person name="Schellenberger U."/>
            <person name="Oral J."/>
            <person name="Rosen B.A."/>
            <person name="Wei J.-Z."/>
            <person name="Zhu G."/>
            <person name="Xie W."/>
            <person name="McDonald M.J."/>
            <person name="Cerf D.C."/>
            <person name="Diehn S.H."/>
            <person name="Crane V.C."/>
            <person name="Sandahl G.A."/>
            <person name="Zhao J.-Z."/>
            <person name="Nowatzki T.M."/>
            <person name="Sethi A."/>
            <person name="Liu L."/>
            <person name="Pan Z."/>
            <person name="Wang Y."/>
            <person name="Lu A.L."/>
            <person name="Wu G."/>
            <person name="Liu L."/>
        </authorList>
    </citation>
    <scope>NUCLEOTIDE SEQUENCE</scope>
    <source>
        <strain evidence="1">DuPont Pioneer:SSP283E2</strain>
    </source>
</reference>
<protein>
    <submittedName>
        <fullName evidence="1">IPD072Ff</fullName>
    </submittedName>
</protein>
<sequence length="98" mass="10723">MNMSITVTNGASAVVKVAISTWQKDGNDDFWSLDQGASDTWKRSDPRGYLMAVQDKSRTTEYYVSCNSAIVIEDNLVKDHGRTLNPLIAAGQKNVANA</sequence>
<accession>A0A1C8FMG0</accession>
<evidence type="ECO:0000313" key="1">
    <source>
        <dbReference type="EMBL" id="AMN88681.1"/>
    </source>
</evidence>
<dbReference type="AlphaFoldDB" id="A0A1C8FMG0"/>
<organism evidence="1">
    <name type="scientific">Pseudomonas chlororaphis</name>
    <dbReference type="NCBI Taxonomy" id="587753"/>
    <lineage>
        <taxon>Bacteria</taxon>
        <taxon>Pseudomonadati</taxon>
        <taxon>Pseudomonadota</taxon>
        <taxon>Gammaproteobacteria</taxon>
        <taxon>Pseudomonadales</taxon>
        <taxon>Pseudomonadaceae</taxon>
        <taxon>Pseudomonas</taxon>
    </lineage>
</organism>
<proteinExistence type="predicted"/>